<dbReference type="OrthoDB" id="7342392at2"/>
<evidence type="ECO:0000259" key="1">
    <source>
        <dbReference type="Pfam" id="PF01872"/>
    </source>
</evidence>
<dbReference type="InterPro" id="IPR050765">
    <property type="entry name" value="Riboflavin_Biosynth_HTPR"/>
</dbReference>
<proteinExistence type="predicted"/>
<organism evidence="2 3">
    <name type="scientific">Actinophytocola xanthii</name>
    <dbReference type="NCBI Taxonomy" id="1912961"/>
    <lineage>
        <taxon>Bacteria</taxon>
        <taxon>Bacillati</taxon>
        <taxon>Actinomycetota</taxon>
        <taxon>Actinomycetes</taxon>
        <taxon>Pseudonocardiales</taxon>
        <taxon>Pseudonocardiaceae</taxon>
    </lineage>
</organism>
<dbReference type="RefSeq" id="WP_075129866.1">
    <property type="nucleotide sequence ID" value="NZ_MSIE01000091.1"/>
</dbReference>
<reference evidence="2 3" key="1">
    <citation type="submission" date="2016-12" db="EMBL/GenBank/DDBJ databases">
        <title>The draft genome sequence of Actinophytocola sp. 11-183.</title>
        <authorList>
            <person name="Wang W."/>
            <person name="Yuan L."/>
        </authorList>
    </citation>
    <scope>NUCLEOTIDE SEQUENCE [LARGE SCALE GENOMIC DNA]</scope>
    <source>
        <strain evidence="2 3">11-183</strain>
    </source>
</reference>
<dbReference type="GO" id="GO:0009231">
    <property type="term" value="P:riboflavin biosynthetic process"/>
    <property type="evidence" value="ECO:0007669"/>
    <property type="project" value="InterPro"/>
</dbReference>
<name>A0A1Q8C3J7_9PSEU</name>
<gene>
    <name evidence="2" type="ORF">BU204_33745</name>
</gene>
<dbReference type="PANTHER" id="PTHR38011">
    <property type="entry name" value="DIHYDROFOLATE REDUCTASE FAMILY PROTEIN (AFU_ORTHOLOGUE AFUA_8G06820)"/>
    <property type="match status" value="1"/>
</dbReference>
<keyword evidence="3" id="KW-1185">Reference proteome</keyword>
<dbReference type="PANTHER" id="PTHR38011:SF2">
    <property type="entry name" value="BIFUNCTIONAL DEAMINASE-REDUCTASE DOMAIN PROTEIN"/>
    <property type="match status" value="1"/>
</dbReference>
<sequence length="208" mass="22283">MSTIVIQTFLTLDGVMQAPGGPEEDTSGNFTHGGWHAPHFDEALGEAVGGWTAGAEGLLLGRRTYDIFAAHWPRVPQDHPDVEVARILNSLPKYVASRTRTSLEWQNSTLLGDDVPAAVAKLREQPGGEIHVIGSGDLAQTLIRHDLVDEYRLTIAPVVLGSGRRLFAEGAVPTGLKLVESSTTPAGVLVCVYRRSGEVGYGSFALEN</sequence>
<dbReference type="SUPFAM" id="SSF53597">
    <property type="entry name" value="Dihydrofolate reductase-like"/>
    <property type="match status" value="1"/>
</dbReference>
<dbReference type="Proteomes" id="UP000185596">
    <property type="component" value="Unassembled WGS sequence"/>
</dbReference>
<feature type="domain" description="Bacterial bifunctional deaminase-reductase C-terminal" evidence="1">
    <location>
        <begin position="3"/>
        <end position="189"/>
    </location>
</feature>
<dbReference type="STRING" id="1912961.BU204_33745"/>
<evidence type="ECO:0000313" key="3">
    <source>
        <dbReference type="Proteomes" id="UP000185596"/>
    </source>
</evidence>
<dbReference type="InterPro" id="IPR024072">
    <property type="entry name" value="DHFR-like_dom_sf"/>
</dbReference>
<evidence type="ECO:0000313" key="2">
    <source>
        <dbReference type="EMBL" id="OLF08894.1"/>
    </source>
</evidence>
<dbReference type="EMBL" id="MSIE01000091">
    <property type="protein sequence ID" value="OLF08894.1"/>
    <property type="molecule type" value="Genomic_DNA"/>
</dbReference>
<dbReference type="AlphaFoldDB" id="A0A1Q8C3J7"/>
<protein>
    <submittedName>
        <fullName evidence="2">Deaminase</fullName>
    </submittedName>
</protein>
<comment type="caution">
    <text evidence="2">The sequence shown here is derived from an EMBL/GenBank/DDBJ whole genome shotgun (WGS) entry which is preliminary data.</text>
</comment>
<dbReference type="Pfam" id="PF01872">
    <property type="entry name" value="RibD_C"/>
    <property type="match status" value="1"/>
</dbReference>
<accession>A0A1Q8C3J7</accession>
<dbReference type="Gene3D" id="3.40.430.10">
    <property type="entry name" value="Dihydrofolate Reductase, subunit A"/>
    <property type="match status" value="1"/>
</dbReference>
<dbReference type="GO" id="GO:0008703">
    <property type="term" value="F:5-amino-6-(5-phosphoribosylamino)uracil reductase activity"/>
    <property type="evidence" value="ECO:0007669"/>
    <property type="project" value="InterPro"/>
</dbReference>
<dbReference type="InterPro" id="IPR002734">
    <property type="entry name" value="RibDG_C"/>
</dbReference>